<dbReference type="EMBL" id="CP093326">
    <property type="protein sequence ID" value="UNK45482.1"/>
    <property type="molecule type" value="Genomic_DNA"/>
</dbReference>
<keyword evidence="1" id="KW-0812">Transmembrane</keyword>
<evidence type="ECO:0000313" key="3">
    <source>
        <dbReference type="EMBL" id="UNK45482.1"/>
    </source>
</evidence>
<reference evidence="3 4" key="1">
    <citation type="submission" date="2022-03" db="EMBL/GenBank/DDBJ databases">
        <title>Isotopic signatures of nitrous oxide derived from detoxification processes.</title>
        <authorList>
            <person name="Behrendt U."/>
            <person name="Buchen C."/>
            <person name="Well R."/>
            <person name="Ulrich A."/>
            <person name="Rohe L."/>
            <person name="Kolb S."/>
            <person name="Schloter M."/>
            <person name="Horn M.A."/>
            <person name="Augustin J."/>
        </authorList>
    </citation>
    <scope>NUCLEOTIDE SEQUENCE [LARGE SCALE GENOMIC DNA]</scope>
    <source>
        <strain evidence="3 4">S4-C24</strain>
    </source>
</reference>
<feature type="chain" id="PRO_5046486025" description="MFS transporter" evidence="2">
    <location>
        <begin position="30"/>
        <end position="202"/>
    </location>
</feature>
<keyword evidence="1" id="KW-0472">Membrane</keyword>
<evidence type="ECO:0000256" key="1">
    <source>
        <dbReference type="SAM" id="Phobius"/>
    </source>
</evidence>
<name>A0ABY3WAZ2_9MICC</name>
<dbReference type="RefSeq" id="WP_241913694.1">
    <property type="nucleotide sequence ID" value="NZ_CP093326.1"/>
</dbReference>
<accession>A0ABY3WAZ2</accession>
<gene>
    <name evidence="3" type="ORF">MNQ99_16420</name>
</gene>
<protein>
    <recommendedName>
        <fullName evidence="5">MFS transporter</fullName>
    </recommendedName>
</protein>
<sequence length="202" mass="20087">MGSALRFGRSAVVAAAVLCLAAAAHTAAAGALPPPAVVLALGALTWLPVMILAGRRLEPATILAVLAGGQLALHRAFELFGTVQCAPSPAAEHAGHAGHAGHAAVALDCVAASHAGDSPGMLAAHLLATAVTALMLARGEAALWALAAWLRPLVQLPAVPAAPVRAYLPLADQGPAPLHTAYLVTVVPLRGPPVPVNVPLPG</sequence>
<dbReference type="Proteomes" id="UP000829069">
    <property type="component" value="Chromosome"/>
</dbReference>
<feature type="transmembrane region" description="Helical" evidence="1">
    <location>
        <begin position="36"/>
        <end position="53"/>
    </location>
</feature>
<keyword evidence="1" id="KW-1133">Transmembrane helix</keyword>
<proteinExistence type="predicted"/>
<keyword evidence="2" id="KW-0732">Signal</keyword>
<evidence type="ECO:0000256" key="2">
    <source>
        <dbReference type="SAM" id="SignalP"/>
    </source>
</evidence>
<feature type="signal peptide" evidence="2">
    <location>
        <begin position="1"/>
        <end position="29"/>
    </location>
</feature>
<evidence type="ECO:0008006" key="5">
    <source>
        <dbReference type="Google" id="ProtNLM"/>
    </source>
</evidence>
<keyword evidence="4" id="KW-1185">Reference proteome</keyword>
<organism evidence="3 4">
    <name type="scientific">Arthrobacter sulfonylureivorans</name>
    <dbReference type="NCBI Taxonomy" id="2486855"/>
    <lineage>
        <taxon>Bacteria</taxon>
        <taxon>Bacillati</taxon>
        <taxon>Actinomycetota</taxon>
        <taxon>Actinomycetes</taxon>
        <taxon>Micrococcales</taxon>
        <taxon>Micrococcaceae</taxon>
        <taxon>Arthrobacter</taxon>
    </lineage>
</organism>
<evidence type="ECO:0000313" key="4">
    <source>
        <dbReference type="Proteomes" id="UP000829069"/>
    </source>
</evidence>